<evidence type="ECO:0000313" key="1">
    <source>
        <dbReference type="EMBL" id="GAI40302.1"/>
    </source>
</evidence>
<gene>
    <name evidence="1" type="ORF">S06H3_44531</name>
</gene>
<name>X1N8E8_9ZZZZ</name>
<protein>
    <submittedName>
        <fullName evidence="1">Uncharacterized protein</fullName>
    </submittedName>
</protein>
<reference evidence="1" key="1">
    <citation type="journal article" date="2014" name="Front. Microbiol.">
        <title>High frequency of phylogenetically diverse reductive dehalogenase-homologous genes in deep subseafloor sedimentary metagenomes.</title>
        <authorList>
            <person name="Kawai M."/>
            <person name="Futagami T."/>
            <person name="Toyoda A."/>
            <person name="Takaki Y."/>
            <person name="Nishi S."/>
            <person name="Hori S."/>
            <person name="Arai W."/>
            <person name="Tsubouchi T."/>
            <person name="Morono Y."/>
            <person name="Uchiyama I."/>
            <person name="Ito T."/>
            <person name="Fujiyama A."/>
            <person name="Inagaki F."/>
            <person name="Takami H."/>
        </authorList>
    </citation>
    <scope>NUCLEOTIDE SEQUENCE</scope>
    <source>
        <strain evidence="1">Expedition CK06-06</strain>
    </source>
</reference>
<comment type="caution">
    <text evidence="1">The sequence shown here is derived from an EMBL/GenBank/DDBJ whole genome shotgun (WGS) entry which is preliminary data.</text>
</comment>
<proteinExistence type="predicted"/>
<dbReference type="AlphaFoldDB" id="X1N8E8"/>
<sequence>MTAALAALELAKKSKVGFLVTSGGYCPTGCMVFKFYSVGSEMC</sequence>
<feature type="non-terminal residue" evidence="1">
    <location>
        <position position="43"/>
    </location>
</feature>
<organism evidence="1">
    <name type="scientific">marine sediment metagenome</name>
    <dbReference type="NCBI Taxonomy" id="412755"/>
    <lineage>
        <taxon>unclassified sequences</taxon>
        <taxon>metagenomes</taxon>
        <taxon>ecological metagenomes</taxon>
    </lineage>
</organism>
<dbReference type="EMBL" id="BARV01027703">
    <property type="protein sequence ID" value="GAI40302.1"/>
    <property type="molecule type" value="Genomic_DNA"/>
</dbReference>
<accession>X1N8E8</accession>